<gene>
    <name evidence="1" type="ORF">G9H61_10585</name>
</gene>
<dbReference type="Gene3D" id="3.40.50.300">
    <property type="entry name" value="P-loop containing nucleotide triphosphate hydrolases"/>
    <property type="match status" value="1"/>
</dbReference>
<evidence type="ECO:0008006" key="3">
    <source>
        <dbReference type="Google" id="ProtNLM"/>
    </source>
</evidence>
<dbReference type="InterPro" id="IPR027417">
    <property type="entry name" value="P-loop_NTPase"/>
</dbReference>
<dbReference type="RefSeq" id="WP_269010489.1">
    <property type="nucleotide sequence ID" value="NZ_JAANOH010000004.1"/>
</dbReference>
<name>A0ABT4JI03_9BACT</name>
<protein>
    <recommendedName>
        <fullName evidence="3">HPr kinase/phosphorylase C-terminal domain-containing protein</fullName>
    </recommendedName>
</protein>
<proteinExistence type="predicted"/>
<dbReference type="Proteomes" id="UP001321186">
    <property type="component" value="Unassembled WGS sequence"/>
</dbReference>
<evidence type="ECO:0000313" key="2">
    <source>
        <dbReference type="Proteomes" id="UP001321186"/>
    </source>
</evidence>
<accession>A0ABT4JI03</accession>
<dbReference type="EMBL" id="JAANOH010000004">
    <property type="protein sequence ID" value="MCZ2475896.1"/>
    <property type="molecule type" value="Genomic_DNA"/>
</dbReference>
<reference evidence="1 2" key="1">
    <citation type="submission" date="2020-03" db="EMBL/GenBank/DDBJ databases">
        <authorList>
            <person name="Pitt A."/>
            <person name="Hahn M.W."/>
        </authorList>
    </citation>
    <scope>NUCLEOTIDE SEQUENCE [LARGE SCALE GENOMIC DNA]</scope>
    <source>
        <strain evidence="1 2">5A-MARBSE</strain>
    </source>
</reference>
<organism evidence="1 2">
    <name type="scientific">Aquirufa ecclesiirivi</name>
    <dbReference type="NCBI Taxonomy" id="2715124"/>
    <lineage>
        <taxon>Bacteria</taxon>
        <taxon>Pseudomonadati</taxon>
        <taxon>Bacteroidota</taxon>
        <taxon>Cytophagia</taxon>
        <taxon>Cytophagales</taxon>
        <taxon>Flectobacillaceae</taxon>
        <taxon>Aquirufa</taxon>
    </lineage>
</organism>
<keyword evidence="2" id="KW-1185">Reference proteome</keyword>
<dbReference type="SUPFAM" id="SSF53795">
    <property type="entry name" value="PEP carboxykinase-like"/>
    <property type="match status" value="1"/>
</dbReference>
<evidence type="ECO:0000313" key="1">
    <source>
        <dbReference type="EMBL" id="MCZ2475896.1"/>
    </source>
</evidence>
<sequence>MLFNYWAFGLKIQSDIEFPEFVNAEFDMTDLVISSRKVSNKLKSKPLIEENKEAINEDEYYLEVDNVAKYYAYQGKIIDVDINPLADSRTIRIYLLATVMAAVLHQRNTIPLHASSIKWKNGLIIISGDSGTGKSTTVSGLLKSGYSIFSDDVIVLKHEENQEVQARASYPMIKLWDDAIEKLQSELFENRNFVVKPGYDKFGFFFHEQFDRNSYPIKMILVLKIKEVDQVEYQELHGGEAFKEFIAQSYRPNLLHSNSLRALNYAMLVAILKNAKLVVVNRPSVCNPEILLSTIETIIQHEYPV</sequence>
<comment type="caution">
    <text evidence="1">The sequence shown here is derived from an EMBL/GenBank/DDBJ whole genome shotgun (WGS) entry which is preliminary data.</text>
</comment>